<sequence length="286" mass="32667">MSQSKIGVDLFVGVCLTKTDWLANVKTLIPSFQHIVDAWGGDVLVFVVLQGSEGEKISRSDLPDNLCLFEIDFMGVSNARNLCLERAKEIGAEFILFHDASIFWPKNSAEFIATNRLANPKVKVRFADCLIDGGQSIRTSLHGHPKKINPIYDTYVWSYLIKLSDVRSIKFNEAFGPGQNTHFKSGEDVLFLFDYLQEIKKSHVFEADDCYVFHPKRSLSYDKHLTYATGQGKIFRVLLAKYPSFLLYRDFILFFGNAVMRCLLCKPNSFRILKHRLIGFFDRGIN</sequence>
<name>A0ABN0PMG2_9GAMM</name>
<protein>
    <submittedName>
        <fullName evidence="1">Glycosyltransferase</fullName>
    </submittedName>
</protein>
<keyword evidence="2" id="KW-1185">Reference proteome</keyword>
<dbReference type="SUPFAM" id="SSF53448">
    <property type="entry name" value="Nucleotide-diphospho-sugar transferases"/>
    <property type="match status" value="1"/>
</dbReference>
<accession>A0ABN0PMG2</accession>
<gene>
    <name evidence="1" type="ORF">SHD_2167</name>
</gene>
<dbReference type="EMBL" id="AXZL01000066">
    <property type="protein sequence ID" value="ESE41257.1"/>
    <property type="molecule type" value="Genomic_DNA"/>
</dbReference>
<dbReference type="Gene3D" id="3.90.550.10">
    <property type="entry name" value="Spore Coat Polysaccharide Biosynthesis Protein SpsA, Chain A"/>
    <property type="match status" value="1"/>
</dbReference>
<comment type="caution">
    <text evidence="1">The sequence shown here is derived from an EMBL/GenBank/DDBJ whole genome shotgun (WGS) entry which is preliminary data.</text>
</comment>
<proteinExistence type="predicted"/>
<organism evidence="1 2">
    <name type="scientific">Shewanella decolorationis S12</name>
    <dbReference type="NCBI Taxonomy" id="1353536"/>
    <lineage>
        <taxon>Bacteria</taxon>
        <taxon>Pseudomonadati</taxon>
        <taxon>Pseudomonadota</taxon>
        <taxon>Gammaproteobacteria</taxon>
        <taxon>Alteromonadales</taxon>
        <taxon>Shewanellaceae</taxon>
        <taxon>Shewanella</taxon>
    </lineage>
</organism>
<reference evidence="1 2" key="1">
    <citation type="journal article" date="2013" name="Genome Announc.">
        <title>Draft Genome Sequence of Shewanella decolorationis S12, a Dye-Degrading Bacterium Isolated from a Wastewater Treatment Plant.</title>
        <authorList>
            <person name="Xu M."/>
            <person name="Fang Y."/>
            <person name="Liu J."/>
            <person name="Chen X."/>
            <person name="Sun G."/>
            <person name="Guo J."/>
            <person name="Hua Z."/>
            <person name="Tu Q."/>
            <person name="Wu L."/>
            <person name="Zhou J."/>
            <person name="Liu X."/>
        </authorList>
    </citation>
    <scope>NUCLEOTIDE SEQUENCE [LARGE SCALE GENOMIC DNA]</scope>
    <source>
        <strain evidence="1 2">S12</strain>
    </source>
</reference>
<dbReference type="Proteomes" id="UP000017548">
    <property type="component" value="Unassembled WGS sequence"/>
</dbReference>
<dbReference type="RefSeq" id="WP_023267172.1">
    <property type="nucleotide sequence ID" value="NZ_AXZL01000066.1"/>
</dbReference>
<evidence type="ECO:0000313" key="2">
    <source>
        <dbReference type="Proteomes" id="UP000017548"/>
    </source>
</evidence>
<evidence type="ECO:0000313" key="1">
    <source>
        <dbReference type="EMBL" id="ESE41257.1"/>
    </source>
</evidence>
<dbReference type="InterPro" id="IPR029044">
    <property type="entry name" value="Nucleotide-diphossugar_trans"/>
</dbReference>